<sequence length="49" mass="4970">MAQPSTTASAASESPTVVITSAASSWARTASSATMRDLMREQSSGCFGS</sequence>
<proteinExistence type="predicted"/>
<gene>
    <name evidence="1" type="ORF">KCH_14640</name>
</gene>
<evidence type="ECO:0000313" key="2">
    <source>
        <dbReference type="Proteomes" id="UP000027178"/>
    </source>
</evidence>
<evidence type="ECO:0000313" key="1">
    <source>
        <dbReference type="EMBL" id="KDN86834.1"/>
    </source>
</evidence>
<dbReference type="AlphaFoldDB" id="A0A066Z3L6"/>
<reference evidence="1 2" key="1">
    <citation type="submission" date="2014-05" db="EMBL/GenBank/DDBJ databases">
        <title>Draft Genome Sequence of Kitasatospora cheerisanensis KCTC 2395.</title>
        <authorList>
            <person name="Nam D.H."/>
        </authorList>
    </citation>
    <scope>NUCLEOTIDE SEQUENCE [LARGE SCALE GENOMIC DNA]</scope>
    <source>
        <strain evidence="1 2">KCTC 2395</strain>
    </source>
</reference>
<organism evidence="1 2">
    <name type="scientific">Kitasatospora cheerisanensis KCTC 2395</name>
    <dbReference type="NCBI Taxonomy" id="1348663"/>
    <lineage>
        <taxon>Bacteria</taxon>
        <taxon>Bacillati</taxon>
        <taxon>Actinomycetota</taxon>
        <taxon>Actinomycetes</taxon>
        <taxon>Kitasatosporales</taxon>
        <taxon>Streptomycetaceae</taxon>
        <taxon>Kitasatospora</taxon>
    </lineage>
</organism>
<accession>A0A066Z3L6</accession>
<comment type="caution">
    <text evidence="1">The sequence shown here is derived from an EMBL/GenBank/DDBJ whole genome shotgun (WGS) entry which is preliminary data.</text>
</comment>
<dbReference type="HOGENOM" id="CLU_3136687_0_0_11"/>
<keyword evidence="2" id="KW-1185">Reference proteome</keyword>
<name>A0A066Z3L6_9ACTN</name>
<dbReference type="EMBL" id="JNBY01000053">
    <property type="protein sequence ID" value="KDN86834.1"/>
    <property type="molecule type" value="Genomic_DNA"/>
</dbReference>
<protein>
    <submittedName>
        <fullName evidence="1">Uncharacterized protein</fullName>
    </submittedName>
</protein>
<dbReference type="Proteomes" id="UP000027178">
    <property type="component" value="Unassembled WGS sequence"/>
</dbReference>